<feature type="region of interest" description="Disordered" evidence="1">
    <location>
        <begin position="53"/>
        <end position="111"/>
    </location>
</feature>
<dbReference type="Proteomes" id="UP000288805">
    <property type="component" value="Unassembled WGS sequence"/>
</dbReference>
<proteinExistence type="predicted"/>
<dbReference type="AlphaFoldDB" id="A0A438IRD5"/>
<comment type="caution">
    <text evidence="2">The sequence shown here is derived from an EMBL/GenBank/DDBJ whole genome shotgun (WGS) entry which is preliminary data.</text>
</comment>
<feature type="compositionally biased region" description="Basic and acidic residues" evidence="1">
    <location>
        <begin position="90"/>
        <end position="111"/>
    </location>
</feature>
<reference evidence="2 3" key="1">
    <citation type="journal article" date="2018" name="PLoS Genet.">
        <title>Population sequencing reveals clonal diversity and ancestral inbreeding in the grapevine cultivar Chardonnay.</title>
        <authorList>
            <person name="Roach M.J."/>
            <person name="Johnson D.L."/>
            <person name="Bohlmann J."/>
            <person name="van Vuuren H.J."/>
            <person name="Jones S.J."/>
            <person name="Pretorius I.S."/>
            <person name="Schmidt S.A."/>
            <person name="Borneman A.R."/>
        </authorList>
    </citation>
    <scope>NUCLEOTIDE SEQUENCE [LARGE SCALE GENOMIC DNA]</scope>
    <source>
        <strain evidence="3">cv. Chardonnay</strain>
        <tissue evidence="2">Leaf</tissue>
    </source>
</reference>
<evidence type="ECO:0000256" key="1">
    <source>
        <dbReference type="SAM" id="MobiDB-lite"/>
    </source>
</evidence>
<gene>
    <name evidence="2" type="ORF">CK203_030671</name>
</gene>
<organism evidence="2 3">
    <name type="scientific">Vitis vinifera</name>
    <name type="common">Grape</name>
    <dbReference type="NCBI Taxonomy" id="29760"/>
    <lineage>
        <taxon>Eukaryota</taxon>
        <taxon>Viridiplantae</taxon>
        <taxon>Streptophyta</taxon>
        <taxon>Embryophyta</taxon>
        <taxon>Tracheophyta</taxon>
        <taxon>Spermatophyta</taxon>
        <taxon>Magnoliopsida</taxon>
        <taxon>eudicotyledons</taxon>
        <taxon>Gunneridae</taxon>
        <taxon>Pentapetalae</taxon>
        <taxon>rosids</taxon>
        <taxon>Vitales</taxon>
        <taxon>Vitaceae</taxon>
        <taxon>Viteae</taxon>
        <taxon>Vitis</taxon>
    </lineage>
</organism>
<name>A0A438IRD5_VITVI</name>
<accession>A0A438IRD5</accession>
<protein>
    <submittedName>
        <fullName evidence="2">Uncharacterized protein</fullName>
    </submittedName>
</protein>
<sequence>MAEEEKSEAIMPELPLGRVKKLVKLDRDINKKKRRTVKLEHLRIAAKKHRPTRDFLLDSLPVPSQPSDRPPADRIRPQPAAEKPLPAGTRRIDDFFRKPEKEKPSECNSLDKRFSSVKDSEGVAALFQALKESCSSAPLVDVQEP</sequence>
<dbReference type="EMBL" id="QGNW01000088">
    <property type="protein sequence ID" value="RVW99277.1"/>
    <property type="molecule type" value="Genomic_DNA"/>
</dbReference>
<evidence type="ECO:0000313" key="3">
    <source>
        <dbReference type="Proteomes" id="UP000288805"/>
    </source>
</evidence>
<evidence type="ECO:0000313" key="2">
    <source>
        <dbReference type="EMBL" id="RVW99277.1"/>
    </source>
</evidence>